<dbReference type="CDD" id="cd24049">
    <property type="entry name" value="ASKHA_NBD_PilM"/>
    <property type="match status" value="1"/>
</dbReference>
<sequence length="352" mass="36286">MATRSVAIDIGATSVRVAEVEMRGGNDPRDGATLTAYAERPIPVGVIRDGAVEEPGTFAAVVKDAVNAAKVNAKKTTIAIGHPSVMVREVDVPAQPIDKVRASLAFHVQESLPMSIDDALLDFYPTQDIESPSGPLLRGLLVAAPRELVRGIFSAMDGTGVGLAHVDHTAFALWRSGCRGELMNANVALVDVGASTTKVVVSQHGRPRLVRVLPQGGIDATKAIASAFKGTSVDAEALKIQVGMNTNVAPEQRPVADAAAHVMGPLVESIRNTLVYFASSNPGAGAERIVLTGGGAYLNGFGQALSSATRLPVMIGDPFAGAAMGKKVDAASLRGREAELATVVGLAMGGVA</sequence>
<dbReference type="InterPro" id="IPR050696">
    <property type="entry name" value="FtsA/MreB"/>
</dbReference>
<dbReference type="RefSeq" id="WP_301143409.1">
    <property type="nucleotide sequence ID" value="NZ_JAUHQA010000001.1"/>
</dbReference>
<name>A0ABT8GJR4_9MICO</name>
<dbReference type="Pfam" id="PF11104">
    <property type="entry name" value="PilM_2"/>
    <property type="match status" value="1"/>
</dbReference>
<dbReference type="PIRSF" id="PIRSF019169">
    <property type="entry name" value="PilM"/>
    <property type="match status" value="1"/>
</dbReference>
<comment type="caution">
    <text evidence="2">The sequence shown here is derived from an EMBL/GenBank/DDBJ whole genome shotgun (WGS) entry which is preliminary data.</text>
</comment>
<dbReference type="InterPro" id="IPR005883">
    <property type="entry name" value="PilM"/>
</dbReference>
<reference evidence="2" key="1">
    <citation type="submission" date="2023-06" db="EMBL/GenBank/DDBJ databases">
        <title>Egi l300058.</title>
        <authorList>
            <person name="Gao L."/>
            <person name="Fang B.-Z."/>
            <person name="Li W.-J."/>
        </authorList>
    </citation>
    <scope>NUCLEOTIDE SEQUENCE</scope>
    <source>
        <strain evidence="2">EGI L300058</strain>
    </source>
</reference>
<dbReference type="SUPFAM" id="SSF53067">
    <property type="entry name" value="Actin-like ATPase domain"/>
    <property type="match status" value="2"/>
</dbReference>
<dbReference type="Proteomes" id="UP001172708">
    <property type="component" value="Unassembled WGS sequence"/>
</dbReference>
<proteinExistence type="predicted"/>
<accession>A0ABT8GJR4</accession>
<dbReference type="InterPro" id="IPR043129">
    <property type="entry name" value="ATPase_NBD"/>
</dbReference>
<feature type="domain" description="SHS2" evidence="1">
    <location>
        <begin position="5"/>
        <end position="177"/>
    </location>
</feature>
<dbReference type="Gene3D" id="3.30.420.40">
    <property type="match status" value="2"/>
</dbReference>
<dbReference type="PANTHER" id="PTHR32432">
    <property type="entry name" value="CELL DIVISION PROTEIN FTSA-RELATED"/>
    <property type="match status" value="1"/>
</dbReference>
<dbReference type="Gene3D" id="3.30.1490.300">
    <property type="match status" value="1"/>
</dbReference>
<dbReference type="EMBL" id="JAUHQA010000001">
    <property type="protein sequence ID" value="MDN4481678.1"/>
    <property type="molecule type" value="Genomic_DNA"/>
</dbReference>
<keyword evidence="3" id="KW-1185">Reference proteome</keyword>
<organism evidence="2 3">
    <name type="scientific">Demequina muriae</name>
    <dbReference type="NCBI Taxonomy" id="3051664"/>
    <lineage>
        <taxon>Bacteria</taxon>
        <taxon>Bacillati</taxon>
        <taxon>Actinomycetota</taxon>
        <taxon>Actinomycetes</taxon>
        <taxon>Micrococcales</taxon>
        <taxon>Demequinaceae</taxon>
        <taxon>Demequina</taxon>
    </lineage>
</organism>
<dbReference type="SMART" id="SM00842">
    <property type="entry name" value="FtsA"/>
    <property type="match status" value="1"/>
</dbReference>
<evidence type="ECO:0000313" key="2">
    <source>
        <dbReference type="EMBL" id="MDN4481678.1"/>
    </source>
</evidence>
<gene>
    <name evidence="2" type="primary">pilM</name>
    <name evidence="2" type="ORF">QQX02_12175</name>
</gene>
<evidence type="ECO:0000313" key="3">
    <source>
        <dbReference type="Proteomes" id="UP001172708"/>
    </source>
</evidence>
<protein>
    <submittedName>
        <fullName evidence="2">Pilus assembly protein PilM</fullName>
    </submittedName>
</protein>
<dbReference type="InterPro" id="IPR003494">
    <property type="entry name" value="SHS2_FtsA"/>
</dbReference>
<dbReference type="PANTHER" id="PTHR32432:SF3">
    <property type="entry name" value="ETHANOLAMINE UTILIZATION PROTEIN EUTJ"/>
    <property type="match status" value="1"/>
</dbReference>
<evidence type="ECO:0000259" key="1">
    <source>
        <dbReference type="SMART" id="SM00842"/>
    </source>
</evidence>